<gene>
    <name evidence="4" type="ORF">EZS28_050748</name>
</gene>
<reference evidence="4 5" key="1">
    <citation type="submission" date="2019-03" db="EMBL/GenBank/DDBJ databases">
        <title>Single cell metagenomics reveals metabolic interactions within the superorganism composed of flagellate Streblomastix strix and complex community of Bacteroidetes bacteria on its surface.</title>
        <authorList>
            <person name="Treitli S.C."/>
            <person name="Kolisko M."/>
            <person name="Husnik F."/>
            <person name="Keeling P."/>
            <person name="Hampl V."/>
        </authorList>
    </citation>
    <scope>NUCLEOTIDE SEQUENCE [LARGE SCALE GENOMIC DNA]</scope>
    <source>
        <strain evidence="4">ST1C</strain>
    </source>
</reference>
<accession>A0A5J4T8L4</accession>
<keyword evidence="1" id="KW-0547">Nucleotide-binding</keyword>
<comment type="similarity">
    <text evidence="3">Belongs to the KTI12 family.</text>
</comment>
<comment type="caution">
    <text evidence="4">The sequence shown here is derived from an EMBL/GenBank/DDBJ whole genome shotgun (WGS) entry which is preliminary data.</text>
</comment>
<name>A0A5J4T8L4_9EUKA</name>
<dbReference type="Proteomes" id="UP000324800">
    <property type="component" value="Unassembled WGS sequence"/>
</dbReference>
<evidence type="ECO:0000313" key="4">
    <source>
        <dbReference type="EMBL" id="KAA6353725.1"/>
    </source>
</evidence>
<dbReference type="Pfam" id="PF08433">
    <property type="entry name" value="KTI12"/>
    <property type="match status" value="1"/>
</dbReference>
<dbReference type="InterPro" id="IPR013641">
    <property type="entry name" value="KTI12/PSTK"/>
</dbReference>
<organism evidence="4 5">
    <name type="scientific">Streblomastix strix</name>
    <dbReference type="NCBI Taxonomy" id="222440"/>
    <lineage>
        <taxon>Eukaryota</taxon>
        <taxon>Metamonada</taxon>
        <taxon>Preaxostyla</taxon>
        <taxon>Oxymonadida</taxon>
        <taxon>Streblomastigidae</taxon>
        <taxon>Streblomastix</taxon>
    </lineage>
</organism>
<dbReference type="GO" id="GO:0005524">
    <property type="term" value="F:ATP binding"/>
    <property type="evidence" value="ECO:0007669"/>
    <property type="project" value="UniProtKB-KW"/>
</dbReference>
<evidence type="ECO:0000313" key="5">
    <source>
        <dbReference type="Proteomes" id="UP000324800"/>
    </source>
</evidence>
<dbReference type="SUPFAM" id="SSF52540">
    <property type="entry name" value="P-loop containing nucleoside triphosphate hydrolases"/>
    <property type="match status" value="1"/>
</dbReference>
<evidence type="ECO:0000256" key="3">
    <source>
        <dbReference type="ARBA" id="ARBA00025768"/>
    </source>
</evidence>
<evidence type="ECO:0000256" key="1">
    <source>
        <dbReference type="ARBA" id="ARBA00022741"/>
    </source>
</evidence>
<evidence type="ECO:0000256" key="2">
    <source>
        <dbReference type="ARBA" id="ARBA00022840"/>
    </source>
</evidence>
<dbReference type="AlphaFoldDB" id="A0A5J4T8L4"/>
<dbReference type="PANTHER" id="PTHR12435">
    <property type="match status" value="1"/>
</dbReference>
<dbReference type="InterPro" id="IPR027417">
    <property type="entry name" value="P-loop_NTPase"/>
</dbReference>
<dbReference type="OrthoDB" id="9972657at2759"/>
<sequence length="289" mass="33371">MPLILVCGPPACGKTRVATALASYFASRGHETTIINEESLGAARNDIYCDSLGEAGHRAAIKSAVYRALASAANAKNTQTVGSSAPVCICDSLNDVRGVRYELFCLARQFLTTYCLVYCRIPLIESYIWNGSESRQQGQYAPDLLIDLWSRFEVPNESNHWERPFFEVLPANADIYAENLLLGREREIDEAEIPQQTEQQQNETKITEEDEIMEDWENEEDYYKRMRDRKGKRNKNEINLRDERMKWRNEGEDEIEEWKQGLHSIERLEEKRHNRLEEMKANVTNEGLN</sequence>
<protein>
    <recommendedName>
        <fullName evidence="6">Chromatin associated protein KTI12</fullName>
    </recommendedName>
</protein>
<evidence type="ECO:0008006" key="6">
    <source>
        <dbReference type="Google" id="ProtNLM"/>
    </source>
</evidence>
<dbReference type="EMBL" id="SNRW01037565">
    <property type="protein sequence ID" value="KAA6353725.1"/>
    <property type="molecule type" value="Genomic_DNA"/>
</dbReference>
<keyword evidence="2" id="KW-0067">ATP-binding</keyword>
<proteinExistence type="inferred from homology"/>
<dbReference type="Gene3D" id="3.40.50.300">
    <property type="entry name" value="P-loop containing nucleotide triphosphate hydrolases"/>
    <property type="match status" value="1"/>
</dbReference>
<feature type="non-terminal residue" evidence="4">
    <location>
        <position position="289"/>
    </location>
</feature>